<dbReference type="PROSITE" id="PS00455">
    <property type="entry name" value="AMP_BINDING"/>
    <property type="match status" value="1"/>
</dbReference>
<proteinExistence type="predicted"/>
<dbReference type="SUPFAM" id="SSF52777">
    <property type="entry name" value="CoA-dependent acyltransferases"/>
    <property type="match status" value="2"/>
</dbReference>
<evidence type="ECO:0000313" key="5">
    <source>
        <dbReference type="Proteomes" id="UP000252884"/>
    </source>
</evidence>
<comment type="caution">
    <text evidence="4">The sequence shown here is derived from an EMBL/GenBank/DDBJ whole genome shotgun (WGS) entry which is preliminary data.</text>
</comment>
<evidence type="ECO:0000256" key="2">
    <source>
        <dbReference type="ARBA" id="ARBA00022553"/>
    </source>
</evidence>
<dbReference type="InterPro" id="IPR045851">
    <property type="entry name" value="AMP-bd_C_sf"/>
</dbReference>
<dbReference type="InterPro" id="IPR001031">
    <property type="entry name" value="Thioesterase"/>
</dbReference>
<dbReference type="Gene3D" id="2.30.38.10">
    <property type="entry name" value="Luciferase, Domain 3"/>
    <property type="match status" value="1"/>
</dbReference>
<accession>A0A368Y6S5</accession>
<keyword evidence="2" id="KW-0597">Phosphoprotein</keyword>
<dbReference type="InterPro" id="IPR020802">
    <property type="entry name" value="TesA-like"/>
</dbReference>
<dbReference type="InterPro" id="IPR020845">
    <property type="entry name" value="AMP-binding_CS"/>
</dbReference>
<dbReference type="SUPFAM" id="SSF56801">
    <property type="entry name" value="Acetyl-CoA synthetase-like"/>
    <property type="match status" value="1"/>
</dbReference>
<dbReference type="Pfam" id="PF00501">
    <property type="entry name" value="AMP-binding"/>
    <property type="match status" value="1"/>
</dbReference>
<dbReference type="CDD" id="cd05930">
    <property type="entry name" value="A_NRPS"/>
    <property type="match status" value="1"/>
</dbReference>
<dbReference type="NCBIfam" id="TIGR01733">
    <property type="entry name" value="AA-adenyl-dom"/>
    <property type="match status" value="1"/>
</dbReference>
<dbReference type="SUPFAM" id="SSF47336">
    <property type="entry name" value="ACP-like"/>
    <property type="match status" value="1"/>
</dbReference>
<evidence type="ECO:0000259" key="3">
    <source>
        <dbReference type="PROSITE" id="PS50075"/>
    </source>
</evidence>
<dbReference type="Pfam" id="PF00975">
    <property type="entry name" value="Thioesterase"/>
    <property type="match status" value="1"/>
</dbReference>
<dbReference type="SMART" id="SM00824">
    <property type="entry name" value="PKS_TE"/>
    <property type="match status" value="1"/>
</dbReference>
<dbReference type="Pfam" id="PF00550">
    <property type="entry name" value="PP-binding"/>
    <property type="match status" value="1"/>
</dbReference>
<dbReference type="InterPro" id="IPR010071">
    <property type="entry name" value="AA_adenyl_dom"/>
</dbReference>
<evidence type="ECO:0000256" key="1">
    <source>
        <dbReference type="ARBA" id="ARBA00022450"/>
    </source>
</evidence>
<dbReference type="Proteomes" id="UP000252884">
    <property type="component" value="Unassembled WGS sequence"/>
</dbReference>
<dbReference type="Gene3D" id="3.30.300.30">
    <property type="match status" value="1"/>
</dbReference>
<dbReference type="FunFam" id="3.40.50.980:FF:000001">
    <property type="entry name" value="Non-ribosomal peptide synthetase"/>
    <property type="match status" value="1"/>
</dbReference>
<keyword evidence="5" id="KW-1185">Reference proteome</keyword>
<dbReference type="GO" id="GO:0003824">
    <property type="term" value="F:catalytic activity"/>
    <property type="evidence" value="ECO:0007669"/>
    <property type="project" value="InterPro"/>
</dbReference>
<name>A0A368Y6S5_9BURK</name>
<dbReference type="InterPro" id="IPR020806">
    <property type="entry name" value="PKS_PP-bd"/>
</dbReference>
<gene>
    <name evidence="4" type="ORF">DES41_101587</name>
</gene>
<dbReference type="Gene3D" id="3.40.50.980">
    <property type="match status" value="2"/>
</dbReference>
<keyword evidence="1" id="KW-0596">Phosphopantetheine</keyword>
<dbReference type="Gene3D" id="3.30.559.30">
    <property type="entry name" value="Nonribosomal peptide synthetase, condensation domain"/>
    <property type="match status" value="1"/>
</dbReference>
<dbReference type="SUPFAM" id="SSF53474">
    <property type="entry name" value="alpha/beta-Hydrolases"/>
    <property type="match status" value="1"/>
</dbReference>
<dbReference type="RefSeq" id="WP_114465764.1">
    <property type="nucleotide sequence ID" value="NZ_QPJK01000001.1"/>
</dbReference>
<dbReference type="Gene3D" id="3.30.559.10">
    <property type="entry name" value="Chloramphenicol acetyltransferase-like domain"/>
    <property type="match status" value="1"/>
</dbReference>
<dbReference type="InterPro" id="IPR029058">
    <property type="entry name" value="AB_hydrolase_fold"/>
</dbReference>
<dbReference type="EMBL" id="QPJK01000001">
    <property type="protein sequence ID" value="RCW75983.1"/>
    <property type="molecule type" value="Genomic_DNA"/>
</dbReference>
<dbReference type="GO" id="GO:0031177">
    <property type="term" value="F:phosphopantetheine binding"/>
    <property type="evidence" value="ECO:0007669"/>
    <property type="project" value="InterPro"/>
</dbReference>
<dbReference type="InterPro" id="IPR036736">
    <property type="entry name" value="ACP-like_sf"/>
</dbReference>
<dbReference type="SMART" id="SM00823">
    <property type="entry name" value="PKS_PP"/>
    <property type="match status" value="1"/>
</dbReference>
<dbReference type="Gene3D" id="3.40.50.1820">
    <property type="entry name" value="alpha/beta hydrolase"/>
    <property type="match status" value="1"/>
</dbReference>
<dbReference type="InterPro" id="IPR001242">
    <property type="entry name" value="Condensation_dom"/>
</dbReference>
<dbReference type="PANTHER" id="PTHR45527:SF1">
    <property type="entry name" value="FATTY ACID SYNTHASE"/>
    <property type="match status" value="1"/>
</dbReference>
<dbReference type="InterPro" id="IPR023213">
    <property type="entry name" value="CAT-like_dom_sf"/>
</dbReference>
<sequence>MDAPVVHADPAADGERSDGLALSLSQREVWLDQRAWPGSAHLNIGGGAFLVGLLDLAVFRRALAHLVAENEALRLAPMSDGRQHLLAPTEEPALEVVDLGDAEDPKEAMRRWWQQRMTEPFVLDGRSPWRFALLRASDQLHGLTIQFHHLVMDGWGTSQVMRRWAEIHNALLDGEPPPMSSVPHYSTFIAESNAYRSSEGFARDARYWRERIPELPTPLIERRFSQARPDTLPPASLAFHRVPRADYERLRRHATEQGQTVFNLVLAALVLYFARICERSDVIVGVPSLNRGGRRYTDTLGMFVGVVPIRIEITPQMPVAELIANVGASMRAALRHPRYPISELGRELQMIRANRDGLFDVLLSFERQDYAVSFGAAQLVESRQLFSGVARFPLGVTVCEFHPTQDVELALEASAACFSAGETELLGRRLWHLVEAIMATPPGGTVDGIELLPPEERWHVVSGQHKDVAWHQVVLPFVNLFEYQAALRPEAVALAWDGGSMDYLALDRHANRLARKLVERGAGRDVVVAMALERSPELVVTLLAIAKAGAAFLPLDVDAPLARLGAILQESGAAALVIQPRHADRLGGLHGNTLVLEPLGDELFDANATDLPPRRPAASDMAYVLFTSGSTGRPKGVTIEHGMLSRRLMWLSRAWAVDARDRSGQGTQATFDPSLIELLLPLIHGASVALPPPGRLLPEMLADFALRHGVTFMAFVPSTLARFLDAVAGRPGLKLRVACCGGEVLPPELASRFISVTGGRLFNVYGPTEATIFATAWECEAQRSHAALPIGRPIDDTRIYVLDAGLRPLPLGVAGEIFIGGAAVARGYLHRPELDLQAFVADPFHVGERMYRTGDRGWLASDGHLHFVGRLDRQVKLRGYRIELGEIESALLAIDGVVQAAAALRELRGKPAIHAWAQAPGQSAERLHALLRARLPDYMLPASITLLPELPSSGTGKIDYKQLPDPVAQPSGGTRAPANDTERALLELWKQVLKLPTLGVQDNFFDLGGDSLAAVNMMSGLEKLVGRQVPLYLITEHPTVESLAAALQQHSTTPGLLLPLGGSGRVPLYLAASGHGDLLRLQNLGPAMGEACSLYMLQPPPGEPIATIAELATMYADRIQAQALAEGFDGGWVAGFSVAGMAALETARLLRQRGWPVRGLVLLDTTYPSSVLGGTRAWRAAGWMVRHFHIQDLTMNGRRLDAMFNDPGLVSQVMALRGYKPEAYDGPMLLVRTSGLRTWDRWLFKPWRRLMGRHLREVEIAGMHGTMFDERHVAELAAALRERMEQGQ</sequence>
<dbReference type="InterPro" id="IPR009081">
    <property type="entry name" value="PP-bd_ACP"/>
</dbReference>
<dbReference type="OrthoDB" id="6297021at2"/>
<organism evidence="4 5">
    <name type="scientific">Pseudorhodoferax soli</name>
    <dbReference type="NCBI Taxonomy" id="545864"/>
    <lineage>
        <taxon>Bacteria</taxon>
        <taxon>Pseudomonadati</taxon>
        <taxon>Pseudomonadota</taxon>
        <taxon>Betaproteobacteria</taxon>
        <taxon>Burkholderiales</taxon>
        <taxon>Comamonadaceae</taxon>
    </lineage>
</organism>
<protein>
    <submittedName>
        <fullName evidence="4">Amino acid adenylation domain-containing protein</fullName>
    </submittedName>
</protein>
<dbReference type="GO" id="GO:0005737">
    <property type="term" value="C:cytoplasm"/>
    <property type="evidence" value="ECO:0007669"/>
    <property type="project" value="TreeGrafter"/>
</dbReference>
<dbReference type="InterPro" id="IPR000873">
    <property type="entry name" value="AMP-dep_synth/lig_dom"/>
</dbReference>
<reference evidence="4 5" key="1">
    <citation type="submission" date="2018-07" db="EMBL/GenBank/DDBJ databases">
        <title>Genomic Encyclopedia of Type Strains, Phase IV (KMG-IV): sequencing the most valuable type-strain genomes for metagenomic binning, comparative biology and taxonomic classification.</title>
        <authorList>
            <person name="Goeker M."/>
        </authorList>
    </citation>
    <scope>NUCLEOTIDE SEQUENCE [LARGE SCALE GENOMIC DNA]</scope>
    <source>
        <strain evidence="4 5">DSM 21634</strain>
    </source>
</reference>
<dbReference type="GO" id="GO:0044550">
    <property type="term" value="P:secondary metabolite biosynthetic process"/>
    <property type="evidence" value="ECO:0007669"/>
    <property type="project" value="TreeGrafter"/>
</dbReference>
<dbReference type="PANTHER" id="PTHR45527">
    <property type="entry name" value="NONRIBOSOMAL PEPTIDE SYNTHETASE"/>
    <property type="match status" value="1"/>
</dbReference>
<dbReference type="Gene3D" id="1.10.1200.10">
    <property type="entry name" value="ACP-like"/>
    <property type="match status" value="1"/>
</dbReference>
<evidence type="ECO:0000313" key="4">
    <source>
        <dbReference type="EMBL" id="RCW75983.1"/>
    </source>
</evidence>
<feature type="domain" description="Carrier" evidence="3">
    <location>
        <begin position="976"/>
        <end position="1051"/>
    </location>
</feature>
<dbReference type="PROSITE" id="PS50075">
    <property type="entry name" value="CARRIER"/>
    <property type="match status" value="1"/>
</dbReference>
<dbReference type="GO" id="GO:0043041">
    <property type="term" value="P:amino acid activation for nonribosomal peptide biosynthetic process"/>
    <property type="evidence" value="ECO:0007669"/>
    <property type="project" value="TreeGrafter"/>
</dbReference>
<dbReference type="Pfam" id="PF00668">
    <property type="entry name" value="Condensation"/>
    <property type="match status" value="1"/>
</dbReference>